<dbReference type="Pfam" id="PF00149">
    <property type="entry name" value="Metallophos"/>
    <property type="match status" value="1"/>
</dbReference>
<keyword evidence="3" id="KW-0479">Metal-binding</keyword>
<dbReference type="KEGG" id="mvc:MSVAZ_2808"/>
<sequence length="363" mass="41754">MSPETESAYIVVSDVHLGSEQCNQNEFCCFLEWINSLSSQENTDQIVKCKNKEVKIKKPCKIILLGDIVELWDPKDGDRDNVIKDSMRPLSLLTSVGCDKIYVVGNHDYSLGELEGKINWEHLCNETELDIYDSHYPKKDKNGIAHGFNIGNRSYFFLHGHQFDKEQAVLAYVSHLIGELWNPLNWFQVLYNIPFTKKHWKRNFVIFLGLVFGGKYLMWSAFLQSSFWVTAIWAIITGFFAFSSIPGIVAHTQEIIYKHINPLDKTAEEVITDEYYKKKKDTIQADVVVFGHTHFASYYPLDLSEKEGQKKKKLFVNSGCWVGTDEDINGKMRYSNTFIYIDKGGAYIMRWCGSGKIDCIDVV</sequence>
<evidence type="ECO:0000256" key="6">
    <source>
        <dbReference type="SAM" id="Phobius"/>
    </source>
</evidence>
<dbReference type="HOGENOM" id="CLU_803207_0_0_2"/>
<dbReference type="GO" id="GO:0009245">
    <property type="term" value="P:lipid A biosynthetic process"/>
    <property type="evidence" value="ECO:0007669"/>
    <property type="project" value="TreeGrafter"/>
</dbReference>
<dbReference type="CDD" id="cd07398">
    <property type="entry name" value="MPP_YbbF-LpxH"/>
    <property type="match status" value="1"/>
</dbReference>
<gene>
    <name evidence="8" type="ORF">MSVAZ_2808</name>
</gene>
<evidence type="ECO:0000313" key="8">
    <source>
        <dbReference type="EMBL" id="AKB45077.1"/>
    </source>
</evidence>
<dbReference type="InterPro" id="IPR043461">
    <property type="entry name" value="LpxH-like"/>
</dbReference>
<keyword evidence="9" id="KW-1185">Reference proteome</keyword>
<keyword evidence="5" id="KW-0464">Manganese</keyword>
<dbReference type="RefSeq" id="WP_048122236.1">
    <property type="nucleotide sequence ID" value="NZ_CP009520.1"/>
</dbReference>
<keyword evidence="6" id="KW-1133">Transmembrane helix</keyword>
<dbReference type="SUPFAM" id="SSF56300">
    <property type="entry name" value="Metallo-dependent phosphatases"/>
    <property type="match status" value="1"/>
</dbReference>
<proteinExistence type="predicted"/>
<dbReference type="Proteomes" id="UP000033096">
    <property type="component" value="Chromosome"/>
</dbReference>
<keyword evidence="4 6" id="KW-0472">Membrane</keyword>
<keyword evidence="2" id="KW-0997">Cell inner membrane</keyword>
<reference evidence="8 9" key="1">
    <citation type="submission" date="2014-07" db="EMBL/GenBank/DDBJ databases">
        <title>Methanogenic archaea and the global carbon cycle.</title>
        <authorList>
            <person name="Henriksen J.R."/>
            <person name="Luke J."/>
            <person name="Reinhart S."/>
            <person name="Benedict M.N."/>
            <person name="Youngblut N.D."/>
            <person name="Metcalf M.E."/>
            <person name="Whitaker R.J."/>
            <person name="Metcalf W.W."/>
        </authorList>
    </citation>
    <scope>NUCLEOTIDE SEQUENCE [LARGE SCALE GENOMIC DNA]</scope>
    <source>
        <strain evidence="8 9">Z-761</strain>
    </source>
</reference>
<keyword evidence="1" id="KW-1003">Cell membrane</keyword>
<evidence type="ECO:0000256" key="1">
    <source>
        <dbReference type="ARBA" id="ARBA00022475"/>
    </source>
</evidence>
<name>A0A0E3Q681_9EURY</name>
<feature type="transmembrane region" description="Helical" evidence="6">
    <location>
        <begin position="204"/>
        <end position="222"/>
    </location>
</feature>
<dbReference type="PATRIC" id="fig|1434123.4.peg.3450"/>
<protein>
    <recommendedName>
        <fullName evidence="7">Calcineurin-like phosphoesterase domain-containing protein</fullName>
    </recommendedName>
</protein>
<evidence type="ECO:0000259" key="7">
    <source>
        <dbReference type="Pfam" id="PF00149"/>
    </source>
</evidence>
<dbReference type="InterPro" id="IPR004843">
    <property type="entry name" value="Calcineurin-like_PHP"/>
</dbReference>
<dbReference type="EMBL" id="CP009520">
    <property type="protein sequence ID" value="AKB45077.1"/>
    <property type="molecule type" value="Genomic_DNA"/>
</dbReference>
<feature type="domain" description="Calcineurin-like phosphoesterase" evidence="7">
    <location>
        <begin position="10"/>
        <end position="294"/>
    </location>
</feature>
<evidence type="ECO:0000256" key="3">
    <source>
        <dbReference type="ARBA" id="ARBA00022723"/>
    </source>
</evidence>
<evidence type="ECO:0000256" key="5">
    <source>
        <dbReference type="ARBA" id="ARBA00023211"/>
    </source>
</evidence>
<evidence type="ECO:0000256" key="2">
    <source>
        <dbReference type="ARBA" id="ARBA00022519"/>
    </source>
</evidence>
<dbReference type="AlphaFoldDB" id="A0A0E3Q681"/>
<dbReference type="STRING" id="1434123.MSVAZ_2808"/>
<dbReference type="PANTHER" id="PTHR34990">
    <property type="entry name" value="UDP-2,3-DIACYLGLUCOSAMINE HYDROLASE-RELATED"/>
    <property type="match status" value="1"/>
</dbReference>
<dbReference type="GO" id="GO:0016020">
    <property type="term" value="C:membrane"/>
    <property type="evidence" value="ECO:0007669"/>
    <property type="project" value="GOC"/>
</dbReference>
<dbReference type="GO" id="GO:0046872">
    <property type="term" value="F:metal ion binding"/>
    <property type="evidence" value="ECO:0007669"/>
    <property type="project" value="UniProtKB-KW"/>
</dbReference>
<feature type="transmembrane region" description="Helical" evidence="6">
    <location>
        <begin position="228"/>
        <end position="250"/>
    </location>
</feature>
<evidence type="ECO:0000313" key="9">
    <source>
        <dbReference type="Proteomes" id="UP000033096"/>
    </source>
</evidence>
<dbReference type="InterPro" id="IPR029052">
    <property type="entry name" value="Metallo-depent_PP-like"/>
</dbReference>
<dbReference type="Gene3D" id="3.60.21.10">
    <property type="match status" value="1"/>
</dbReference>
<dbReference type="GO" id="GO:0008758">
    <property type="term" value="F:UDP-2,3-diacylglucosamine hydrolase activity"/>
    <property type="evidence" value="ECO:0007669"/>
    <property type="project" value="TreeGrafter"/>
</dbReference>
<keyword evidence="6" id="KW-0812">Transmembrane</keyword>
<accession>A0A0E3Q681</accession>
<dbReference type="GeneID" id="24811323"/>
<organism evidence="8 9">
    <name type="scientific">Methanosarcina vacuolata Z-761</name>
    <dbReference type="NCBI Taxonomy" id="1434123"/>
    <lineage>
        <taxon>Archaea</taxon>
        <taxon>Methanobacteriati</taxon>
        <taxon>Methanobacteriota</taxon>
        <taxon>Stenosarchaea group</taxon>
        <taxon>Methanomicrobia</taxon>
        <taxon>Methanosarcinales</taxon>
        <taxon>Methanosarcinaceae</taxon>
        <taxon>Methanosarcina</taxon>
    </lineage>
</organism>
<evidence type="ECO:0000256" key="4">
    <source>
        <dbReference type="ARBA" id="ARBA00023136"/>
    </source>
</evidence>